<feature type="region of interest" description="Disordered" evidence="1">
    <location>
        <begin position="542"/>
        <end position="580"/>
    </location>
</feature>
<evidence type="ECO:0000313" key="2">
    <source>
        <dbReference type="EMBL" id="KAK7746834.1"/>
    </source>
</evidence>
<feature type="compositionally biased region" description="Gly residues" evidence="1">
    <location>
        <begin position="639"/>
        <end position="648"/>
    </location>
</feature>
<dbReference type="Proteomes" id="UP001320245">
    <property type="component" value="Unassembled WGS sequence"/>
</dbReference>
<feature type="compositionally biased region" description="Polar residues" evidence="1">
    <location>
        <begin position="616"/>
        <end position="631"/>
    </location>
</feature>
<feature type="region of interest" description="Disordered" evidence="1">
    <location>
        <begin position="501"/>
        <end position="521"/>
    </location>
</feature>
<dbReference type="AlphaFoldDB" id="A0AAN9UMG8"/>
<feature type="compositionally biased region" description="Low complexity" evidence="1">
    <location>
        <begin position="175"/>
        <end position="192"/>
    </location>
</feature>
<evidence type="ECO:0000313" key="3">
    <source>
        <dbReference type="Proteomes" id="UP001320245"/>
    </source>
</evidence>
<name>A0AAN9UMG8_9PEZI</name>
<feature type="region of interest" description="Disordered" evidence="1">
    <location>
        <begin position="175"/>
        <end position="213"/>
    </location>
</feature>
<sequence length="697" mass="76490">MAPPHVPDANDWHSPNVEYPNPRSNLFHIPRARYVKARTTTIRKSPTREKRLPRESCISRWTDAAACDDEKSALDASFRPVLPLTEDLIIHFPCKIHDRVLESVLQSFNSGSFPVSPFPPASLDSGRSYTYPTNAIRTDLPGLKNQAWLTHVVEYSPDEDSEVYAQFRERDYGLRPSNFAPRSPSPPSAVSVYTGQLPTPSQTPPPAAEETKSRFHRLSITDRSTAVAIQNELRSVLEVYFTPQQNGGYRQFSFPLLPVMNSMWRPASKESVGDGNGMTERNTDLILAIGCQRGVKRSFLPALMGRIEKLGVKSTEVSRSGRLDIRYLIVNTMQSFTAQPLARQTHNNPFENPYLLACLIIPHLETYLAAHPGIRFLLLEYPPEHLATVLALQKLVGMKALKVVGIINSDVTSTSSDVSSSPSSIYSSRSGTLFNKADTNSLDSINLGAASFPDKRPSLPLRGNPSASGANYLLASSANESEIAALISTILKLLIEIDPFYNPENNHSQGRPETVRSSRDISTRAGTLPKLASAFSLHGRDHSSAYTHTATSGSAGPSPPTSPYHHHANDDQDGSRTPRAADTATALAYCFPFTTPPPPFLHPLRSNPPNLPSPSTTASTRWSGQSLLSRSTARRGLAGAAGEGGGDDGASLYAVSVVGEGEYYDDEERRLMPMYMMRQRELRRGNSRKALKWLGLV</sequence>
<proteinExistence type="predicted"/>
<dbReference type="EMBL" id="JAJSPL020000005">
    <property type="protein sequence ID" value="KAK7746834.1"/>
    <property type="molecule type" value="Genomic_DNA"/>
</dbReference>
<protein>
    <submittedName>
        <fullName evidence="2">Uncharacterized protein</fullName>
    </submittedName>
</protein>
<gene>
    <name evidence="2" type="ORF">SLS53_002022</name>
</gene>
<accession>A0AAN9UMG8</accession>
<keyword evidence="3" id="KW-1185">Reference proteome</keyword>
<reference evidence="2 3" key="1">
    <citation type="journal article" date="2023" name="PLoS ONE">
        <title>Cytospora paraplurivora sp. nov. isolated from orchards with fruit tree decline syndrome in Ontario, Canada.</title>
        <authorList>
            <person name="Ilyukhin E."/>
            <person name="Nguyen H.D.T."/>
            <person name="Castle A.J."/>
            <person name="Ellouze W."/>
        </authorList>
    </citation>
    <scope>NUCLEOTIDE SEQUENCE [LARGE SCALE GENOMIC DNA]</scope>
    <source>
        <strain evidence="2 3">FDS-564</strain>
    </source>
</reference>
<organism evidence="2 3">
    <name type="scientific">Cytospora paraplurivora</name>
    <dbReference type="NCBI Taxonomy" id="2898453"/>
    <lineage>
        <taxon>Eukaryota</taxon>
        <taxon>Fungi</taxon>
        <taxon>Dikarya</taxon>
        <taxon>Ascomycota</taxon>
        <taxon>Pezizomycotina</taxon>
        <taxon>Sordariomycetes</taxon>
        <taxon>Sordariomycetidae</taxon>
        <taxon>Diaporthales</taxon>
        <taxon>Cytosporaceae</taxon>
        <taxon>Cytospora</taxon>
    </lineage>
</organism>
<feature type="region of interest" description="Disordered" evidence="1">
    <location>
        <begin position="600"/>
        <end position="648"/>
    </location>
</feature>
<evidence type="ECO:0000256" key="1">
    <source>
        <dbReference type="SAM" id="MobiDB-lite"/>
    </source>
</evidence>
<comment type="caution">
    <text evidence="2">The sequence shown here is derived from an EMBL/GenBank/DDBJ whole genome shotgun (WGS) entry which is preliminary data.</text>
</comment>
<feature type="compositionally biased region" description="Basic and acidic residues" evidence="1">
    <location>
        <begin position="567"/>
        <end position="576"/>
    </location>
</feature>